<organism evidence="3 4">
    <name type="scientific">Desulfotignum phosphitoxidans DSM 13687</name>
    <dbReference type="NCBI Taxonomy" id="1286635"/>
    <lineage>
        <taxon>Bacteria</taxon>
        <taxon>Pseudomonadati</taxon>
        <taxon>Thermodesulfobacteriota</taxon>
        <taxon>Desulfobacteria</taxon>
        <taxon>Desulfobacterales</taxon>
        <taxon>Desulfobacteraceae</taxon>
        <taxon>Desulfotignum</taxon>
    </lineage>
</organism>
<dbReference type="CDD" id="cd07302">
    <property type="entry name" value="CHD"/>
    <property type="match status" value="1"/>
</dbReference>
<keyword evidence="1" id="KW-1133">Transmembrane helix</keyword>
<dbReference type="PANTHER" id="PTHR43081">
    <property type="entry name" value="ADENYLATE CYCLASE, TERMINAL-DIFFERENTIATION SPECIFIC-RELATED"/>
    <property type="match status" value="1"/>
</dbReference>
<accession>S0G282</accession>
<evidence type="ECO:0000313" key="3">
    <source>
        <dbReference type="EMBL" id="EMS78252.1"/>
    </source>
</evidence>
<dbReference type="SUPFAM" id="SSF55781">
    <property type="entry name" value="GAF domain-like"/>
    <property type="match status" value="2"/>
</dbReference>
<dbReference type="InterPro" id="IPR003018">
    <property type="entry name" value="GAF"/>
</dbReference>
<dbReference type="SMART" id="SM00065">
    <property type="entry name" value="GAF"/>
    <property type="match status" value="2"/>
</dbReference>
<evidence type="ECO:0000313" key="4">
    <source>
        <dbReference type="Proteomes" id="UP000014216"/>
    </source>
</evidence>
<dbReference type="GO" id="GO:0035556">
    <property type="term" value="P:intracellular signal transduction"/>
    <property type="evidence" value="ECO:0007669"/>
    <property type="project" value="InterPro"/>
</dbReference>
<evidence type="ECO:0000259" key="2">
    <source>
        <dbReference type="PROSITE" id="PS50125"/>
    </source>
</evidence>
<dbReference type="EMBL" id="APJX01000009">
    <property type="protein sequence ID" value="EMS78252.1"/>
    <property type="molecule type" value="Genomic_DNA"/>
</dbReference>
<dbReference type="Gene3D" id="3.30.70.1230">
    <property type="entry name" value="Nucleotide cyclase"/>
    <property type="match status" value="1"/>
</dbReference>
<dbReference type="PATRIC" id="fig|1286635.3.peg.3743"/>
<dbReference type="SMART" id="SM00044">
    <property type="entry name" value="CYCc"/>
    <property type="match status" value="1"/>
</dbReference>
<reference evidence="3 4" key="1">
    <citation type="journal article" date="2013" name="Genome Announc.">
        <title>Draft Genome Sequence of Desulfotignum phosphitoxidans DSM 13687 Strain FiPS-3.</title>
        <authorList>
            <person name="Poehlein A."/>
            <person name="Daniel R."/>
            <person name="Simeonova D.D."/>
        </authorList>
    </citation>
    <scope>NUCLEOTIDE SEQUENCE [LARGE SCALE GENOMIC DNA]</scope>
    <source>
        <strain evidence="3 4">DSM 13687</strain>
    </source>
</reference>
<dbReference type="EC" id="4.6.1.1" evidence="3"/>
<dbReference type="InterPro" id="IPR050697">
    <property type="entry name" value="Adenylyl/Guanylyl_Cyclase_3/4"/>
</dbReference>
<dbReference type="InterPro" id="IPR029787">
    <property type="entry name" value="Nucleotide_cyclase"/>
</dbReference>
<dbReference type="SUPFAM" id="SSF55073">
    <property type="entry name" value="Nucleotide cyclase"/>
    <property type="match status" value="1"/>
</dbReference>
<keyword evidence="1" id="KW-0812">Transmembrane</keyword>
<sequence length="873" mass="97394">MSMTILDQIKKMILPRVSAKEKSLYQRLNIVFGFFFLIPTFGLLYFLITYDLLNDQYVPLFFGAFLICSLAGFVTLRVLFEKISKLSNHLTRSLEKDFTSNGIRKGTDEVANISKSIDLFEKRLQTTFSQLERKVSDISILKELSDLCYVTFDPEELLYITLERGLKITHADIGSVLILKNLPEKHFVIKARIGQEDKLNIGDTVDFHTSVAKYAVINKAPFVVEDIEKDSRLGRINKAQYASKSFVCLPIKTIRDIIGVMTISRKKTADIFTLEDVEALIPLVSNAAFTYENLRLLKDLEKADQKEKHLSWLISTTNSSMKDIELYQSLLKDTIRMIPFCGTVLLLKDPDMPDQVQVIDFYSKKNNLLKRGERFSYKGSLLESMFIQVDTTVVGDLSAMTMDTPLEQALLLSHGGNAAVIHPLVNSGNMTGCFIFIHENKTDALNYQNQTHLVTHIFALAMEKSSLFKSAQQRASELSTIKQIGSVLASSTFDIEQVLFYTMDMIRVAMQVEAGSLLLIEDNVLKLKTAFNVDMEKLSDFSIQLGQSIAGQVAAKGDSIIDNHVQDSRLFFSAIAKASGFVTRSVLCVPMISQGRVIGVIEVLNKTSGHFGAEDQQLLQSIASSVSIAIENSRLYKETLSIADQERAIRQIFQKFVPKAIVDKIVHGDVQSQSLMEEFKTVTLLNVDLRNFSRMAATIGPQKTVSALNSFFSTMGEIVFAHQGIVDKYLGDGFLALFGAPLSTISDADNAVTAAIEMKQALTGLNADLKEKMDLSVHIGISIHTGEVVVGNIGFDKKMDYTVIGDAVNSVFNIQDLTRHLPDSILISEKTIKSLRHPVKVNEIKIPDENTKVEGLKVFELLSQTRPEHDHSP</sequence>
<dbReference type="GO" id="GO:0004016">
    <property type="term" value="F:adenylate cyclase activity"/>
    <property type="evidence" value="ECO:0007669"/>
    <property type="project" value="UniProtKB-EC"/>
</dbReference>
<dbReference type="Proteomes" id="UP000014216">
    <property type="component" value="Unassembled WGS sequence"/>
</dbReference>
<keyword evidence="3" id="KW-0456">Lyase</keyword>
<dbReference type="PROSITE" id="PS50125">
    <property type="entry name" value="GUANYLATE_CYCLASE_2"/>
    <property type="match status" value="1"/>
</dbReference>
<dbReference type="InterPro" id="IPR001054">
    <property type="entry name" value="A/G_cyclase"/>
</dbReference>
<comment type="caution">
    <text evidence="3">The sequence shown here is derived from an EMBL/GenBank/DDBJ whole genome shotgun (WGS) entry which is preliminary data.</text>
</comment>
<feature type="domain" description="Guanylate cyclase" evidence="2">
    <location>
        <begin position="683"/>
        <end position="815"/>
    </location>
</feature>
<dbReference type="Pfam" id="PF13185">
    <property type="entry name" value="GAF_2"/>
    <property type="match status" value="2"/>
</dbReference>
<keyword evidence="1" id="KW-0472">Membrane</keyword>
<gene>
    <name evidence="3" type="primary">cyaA</name>
    <name evidence="3" type="ORF">Dpo_9c00840</name>
</gene>
<dbReference type="AlphaFoldDB" id="S0G282"/>
<dbReference type="PANTHER" id="PTHR43081:SF1">
    <property type="entry name" value="ADENYLATE CYCLASE, TERMINAL-DIFFERENTIATION SPECIFIC"/>
    <property type="match status" value="1"/>
</dbReference>
<protein>
    <submittedName>
        <fullName evidence="3">Adenylate cyclase CyaA</fullName>
        <ecNumber evidence="3">4.6.1.1</ecNumber>
    </submittedName>
</protein>
<dbReference type="Gene3D" id="3.30.450.40">
    <property type="match status" value="2"/>
</dbReference>
<evidence type="ECO:0000256" key="1">
    <source>
        <dbReference type="SAM" id="Phobius"/>
    </source>
</evidence>
<dbReference type="GO" id="GO:0009190">
    <property type="term" value="P:cyclic nucleotide biosynthetic process"/>
    <property type="evidence" value="ECO:0007669"/>
    <property type="project" value="InterPro"/>
</dbReference>
<feature type="transmembrane region" description="Helical" evidence="1">
    <location>
        <begin position="28"/>
        <end position="48"/>
    </location>
</feature>
<keyword evidence="4" id="KW-1185">Reference proteome</keyword>
<dbReference type="Pfam" id="PF00211">
    <property type="entry name" value="Guanylate_cyc"/>
    <property type="match status" value="1"/>
</dbReference>
<proteinExistence type="predicted"/>
<name>S0G282_9BACT</name>
<dbReference type="InterPro" id="IPR029016">
    <property type="entry name" value="GAF-like_dom_sf"/>
</dbReference>
<feature type="transmembrane region" description="Helical" evidence="1">
    <location>
        <begin position="60"/>
        <end position="80"/>
    </location>
</feature>